<dbReference type="InterPro" id="IPR013525">
    <property type="entry name" value="ABC2_TM"/>
</dbReference>
<keyword evidence="3 5" id="KW-1133">Transmembrane helix</keyword>
<feature type="transmembrane region" description="Helical" evidence="5">
    <location>
        <begin position="201"/>
        <end position="224"/>
    </location>
</feature>
<protein>
    <recommendedName>
        <fullName evidence="6">ABC-2 type transporter transmembrane domain-containing protein</fullName>
    </recommendedName>
</protein>
<organism evidence="7 8">
    <name type="scientific">Aureococcus anophagefferens</name>
    <name type="common">Harmful bloom alga</name>
    <dbReference type="NCBI Taxonomy" id="44056"/>
    <lineage>
        <taxon>Eukaryota</taxon>
        <taxon>Sar</taxon>
        <taxon>Stramenopiles</taxon>
        <taxon>Ochrophyta</taxon>
        <taxon>Pelagophyceae</taxon>
        <taxon>Pelagomonadales</taxon>
        <taxon>Pelagomonadaceae</taxon>
        <taxon>Aureococcus</taxon>
    </lineage>
</organism>
<keyword evidence="4 5" id="KW-0472">Membrane</keyword>
<evidence type="ECO:0000256" key="2">
    <source>
        <dbReference type="ARBA" id="ARBA00022692"/>
    </source>
</evidence>
<evidence type="ECO:0000256" key="4">
    <source>
        <dbReference type="ARBA" id="ARBA00023136"/>
    </source>
</evidence>
<feature type="transmembrane region" description="Helical" evidence="5">
    <location>
        <begin position="115"/>
        <end position="142"/>
    </location>
</feature>
<sequence length="367" mass="38024">MNSLEAIPQLFARRAAYTRERDATPADAVSPPLEAVVAAASRLPLLAGSLLVFSAIAVPLLGFLAAPAHAATLTPDEEPCGFWDTGGCDGGTPTAAKLRFFGQVYAVVLAFQWTAYWAALALACACPSAAVALGAFLALLMVNLTLSGFNVPLPGLSKPLRVLAAASPCRYAFEALCALALRPWPGGGALDFYFGATAAEPLAPCLLALCGCGAAALAGVYAALAAAPPAPRRPARVLAARGAARLARERAYLAACACSGSSSSGVARGALRDVERDACAASYDALGLLFFVLLFVVMTQVQSVALVFGERTRSSSAWPWAKASAGALLCGDVRGLRALRVLQRVPGRRRRRARLRLGGGDGRRVAR</sequence>
<comment type="caution">
    <text evidence="7">The sequence shown here is derived from an EMBL/GenBank/DDBJ whole genome shotgun (WGS) entry which is preliminary data.</text>
</comment>
<comment type="subcellular location">
    <subcellularLocation>
        <location evidence="1">Membrane</location>
        <topology evidence="1">Multi-pass membrane protein</topology>
    </subcellularLocation>
</comment>
<dbReference type="Pfam" id="PF01061">
    <property type="entry name" value="ABC2_membrane"/>
    <property type="match status" value="1"/>
</dbReference>
<dbReference type="Proteomes" id="UP001363151">
    <property type="component" value="Unassembled WGS sequence"/>
</dbReference>
<evidence type="ECO:0000259" key="6">
    <source>
        <dbReference type="Pfam" id="PF01061"/>
    </source>
</evidence>
<gene>
    <name evidence="7" type="ORF">SO694_00079188</name>
</gene>
<keyword evidence="8" id="KW-1185">Reference proteome</keyword>
<name>A0ABR1FGY3_AURAN</name>
<evidence type="ECO:0000313" key="8">
    <source>
        <dbReference type="Proteomes" id="UP001363151"/>
    </source>
</evidence>
<evidence type="ECO:0000256" key="1">
    <source>
        <dbReference type="ARBA" id="ARBA00004141"/>
    </source>
</evidence>
<keyword evidence="2 5" id="KW-0812">Transmembrane</keyword>
<evidence type="ECO:0000313" key="7">
    <source>
        <dbReference type="EMBL" id="KAK7230602.1"/>
    </source>
</evidence>
<feature type="transmembrane region" description="Helical" evidence="5">
    <location>
        <begin position="45"/>
        <end position="66"/>
    </location>
</feature>
<proteinExistence type="predicted"/>
<dbReference type="EMBL" id="JBBJCI010000427">
    <property type="protein sequence ID" value="KAK7230602.1"/>
    <property type="molecule type" value="Genomic_DNA"/>
</dbReference>
<evidence type="ECO:0000256" key="3">
    <source>
        <dbReference type="ARBA" id="ARBA00022989"/>
    </source>
</evidence>
<feature type="transmembrane region" description="Helical" evidence="5">
    <location>
        <begin position="286"/>
        <end position="308"/>
    </location>
</feature>
<evidence type="ECO:0000256" key="5">
    <source>
        <dbReference type="SAM" id="Phobius"/>
    </source>
</evidence>
<accession>A0ABR1FGY3</accession>
<reference evidence="7 8" key="1">
    <citation type="submission" date="2024-03" db="EMBL/GenBank/DDBJ databases">
        <title>Aureococcus anophagefferens CCMP1851 and Kratosvirus quantuckense: Draft genome of a second virus-susceptible host strain in the model system.</title>
        <authorList>
            <person name="Chase E."/>
            <person name="Truchon A.R."/>
            <person name="Schepens W."/>
            <person name="Wilhelm S.W."/>
        </authorList>
    </citation>
    <scope>NUCLEOTIDE SEQUENCE [LARGE SCALE GENOMIC DNA]</scope>
    <source>
        <strain evidence="7 8">CCMP1851</strain>
    </source>
</reference>
<feature type="domain" description="ABC-2 type transporter transmembrane" evidence="6">
    <location>
        <begin position="101"/>
        <end position="178"/>
    </location>
</feature>